<feature type="transmembrane region" description="Helical" evidence="1">
    <location>
        <begin position="49"/>
        <end position="71"/>
    </location>
</feature>
<accession>A0A8G0ZZ03</accession>
<organism evidence="2 3">
    <name type="scientific">Neotabrizicola shimadae</name>
    <dbReference type="NCBI Taxonomy" id="2807096"/>
    <lineage>
        <taxon>Bacteria</taxon>
        <taxon>Pseudomonadati</taxon>
        <taxon>Pseudomonadota</taxon>
        <taxon>Alphaproteobacteria</taxon>
        <taxon>Rhodobacterales</taxon>
        <taxon>Paracoccaceae</taxon>
        <taxon>Neotabrizicola</taxon>
    </lineage>
</organism>
<keyword evidence="3" id="KW-1185">Reference proteome</keyword>
<reference evidence="2" key="1">
    <citation type="submission" date="2021-02" db="EMBL/GenBank/DDBJ databases">
        <title>Rhodobacter shimadae sp. nov., an aerobic anoxygenic phototrophic bacterium isolated from a hot spring.</title>
        <authorList>
            <person name="Muramatsu S."/>
            <person name="Haruta S."/>
            <person name="Hirose S."/>
            <person name="Hanada S."/>
        </authorList>
    </citation>
    <scope>NUCLEOTIDE SEQUENCE</scope>
    <source>
        <strain evidence="2">N10</strain>
    </source>
</reference>
<dbReference type="AlphaFoldDB" id="A0A8G0ZZ03"/>
<gene>
    <name evidence="2" type="ORF">JO391_02050</name>
</gene>
<evidence type="ECO:0000256" key="1">
    <source>
        <dbReference type="SAM" id="Phobius"/>
    </source>
</evidence>
<keyword evidence="1" id="KW-0472">Membrane</keyword>
<evidence type="ECO:0000313" key="3">
    <source>
        <dbReference type="Proteomes" id="UP000826300"/>
    </source>
</evidence>
<dbReference type="PANTHER" id="PTHR38592">
    <property type="entry name" value="BLL4819 PROTEIN"/>
    <property type="match status" value="1"/>
</dbReference>
<dbReference type="Pfam" id="PF10129">
    <property type="entry name" value="OpgC_C"/>
    <property type="match status" value="1"/>
</dbReference>
<feature type="transmembrane region" description="Helical" evidence="1">
    <location>
        <begin position="176"/>
        <end position="199"/>
    </location>
</feature>
<proteinExistence type="predicted"/>
<feature type="transmembrane region" description="Helical" evidence="1">
    <location>
        <begin position="21"/>
        <end position="37"/>
    </location>
</feature>
<feature type="transmembrane region" description="Helical" evidence="1">
    <location>
        <begin position="293"/>
        <end position="309"/>
    </location>
</feature>
<evidence type="ECO:0000313" key="2">
    <source>
        <dbReference type="EMBL" id="QYZ71812.1"/>
    </source>
</evidence>
<feature type="transmembrane region" description="Helical" evidence="1">
    <location>
        <begin position="321"/>
        <end position="341"/>
    </location>
</feature>
<feature type="transmembrane region" description="Helical" evidence="1">
    <location>
        <begin position="150"/>
        <end position="169"/>
    </location>
</feature>
<name>A0A8G0ZZ03_9RHOB</name>
<feature type="transmembrane region" description="Helical" evidence="1">
    <location>
        <begin position="237"/>
        <end position="259"/>
    </location>
</feature>
<dbReference type="EMBL" id="CP069370">
    <property type="protein sequence ID" value="QYZ71812.1"/>
    <property type="molecule type" value="Genomic_DNA"/>
</dbReference>
<protein>
    <submittedName>
        <fullName evidence="2">OpgC domain-containing protein</fullName>
    </submittedName>
</protein>
<feature type="transmembrane region" description="Helical" evidence="1">
    <location>
        <begin position="92"/>
        <end position="113"/>
    </location>
</feature>
<dbReference type="Proteomes" id="UP000826300">
    <property type="component" value="Chromosome"/>
</dbReference>
<feature type="transmembrane region" description="Helical" evidence="1">
    <location>
        <begin position="353"/>
        <end position="373"/>
    </location>
</feature>
<keyword evidence="1" id="KW-1133">Transmembrane helix</keyword>
<dbReference type="KEGG" id="nsm:JO391_02050"/>
<feature type="transmembrane region" description="Helical" evidence="1">
    <location>
        <begin position="205"/>
        <end position="225"/>
    </location>
</feature>
<dbReference type="PANTHER" id="PTHR38592:SF3">
    <property type="entry name" value="BLL4819 PROTEIN"/>
    <property type="match status" value="1"/>
</dbReference>
<keyword evidence="1" id="KW-0812">Transmembrane</keyword>
<sequence length="382" mass="42478">MALPGSRGAPRTRAPRDLRLDVLRGLCLVTIFINHVPGNDFEAFTTRNFGFSDAAEAFVMISGIAAGLAYSADFRAPMKLWQGLTRIWKRCWTLYLVQMLVTVAALAAAALAVRATGDMRILFENQMGWLWHHPLETLIALPLLLHQFDYLNILPLYILLLLASPLALIGAWRAPWLTFGLSVAIWAGFGIAMIAPQLWPMSGNWFFNPFSWQVIFVTGLLIGVASKDGRRFVPVRLSLQILAGGYLLFALVTCLWLDFSRGVGSTLWFLKDKVGVPWLFTDFDKSFLTAPRLLHILALTYLLSSLAVVRRICASRLLHPLAVLGRHALPVFAFGSIMAIGLQGLRHSTERDILLDGLLIGSGLALQFAFAFAREHWPKPAR</sequence>
<dbReference type="InterPro" id="IPR014550">
    <property type="entry name" value="UCP028704_OpgC"/>
</dbReference>
<dbReference type="PIRSF" id="PIRSF028704">
    <property type="entry name" value="UPC028704"/>
    <property type="match status" value="1"/>
</dbReference>